<dbReference type="GO" id="GO:0008835">
    <property type="term" value="F:diaminohydroxyphosphoribosylaminopyrimidine deaminase activity"/>
    <property type="evidence" value="ECO:0007669"/>
    <property type="project" value="UniProtKB-EC"/>
</dbReference>
<dbReference type="CDD" id="cd01284">
    <property type="entry name" value="Riboflavin_deaminase-reductase"/>
    <property type="match status" value="1"/>
</dbReference>
<dbReference type="PROSITE" id="PS51747">
    <property type="entry name" value="CYT_DCMP_DEAMINASES_2"/>
    <property type="match status" value="1"/>
</dbReference>
<feature type="domain" description="CMP/dCMP-type deaminase" evidence="5">
    <location>
        <begin position="1"/>
        <end position="109"/>
    </location>
</feature>
<organism evidence="6">
    <name type="scientific">marine metagenome</name>
    <dbReference type="NCBI Taxonomy" id="408172"/>
    <lineage>
        <taxon>unclassified sequences</taxon>
        <taxon>metagenomes</taxon>
        <taxon>ecological metagenomes</taxon>
    </lineage>
</organism>
<evidence type="ECO:0000256" key="1">
    <source>
        <dbReference type="ARBA" id="ARBA00004882"/>
    </source>
</evidence>
<dbReference type="Pfam" id="PF00383">
    <property type="entry name" value="dCMP_cyt_deam_1"/>
    <property type="match status" value="1"/>
</dbReference>
<dbReference type="AlphaFoldDB" id="A0A382MNJ2"/>
<keyword evidence="3" id="KW-0479">Metal-binding</keyword>
<keyword evidence="4" id="KW-0862">Zinc</keyword>
<reference evidence="6" key="1">
    <citation type="submission" date="2018-05" db="EMBL/GenBank/DDBJ databases">
        <authorList>
            <person name="Lanie J.A."/>
            <person name="Ng W.-L."/>
            <person name="Kazmierczak K.M."/>
            <person name="Andrzejewski T.M."/>
            <person name="Davidsen T.M."/>
            <person name="Wayne K.J."/>
            <person name="Tettelin H."/>
            <person name="Glass J.I."/>
            <person name="Rusch D."/>
            <person name="Podicherti R."/>
            <person name="Tsui H.-C.T."/>
            <person name="Winkler M.E."/>
        </authorList>
    </citation>
    <scope>NUCLEOTIDE SEQUENCE</scope>
</reference>
<dbReference type="InterPro" id="IPR004794">
    <property type="entry name" value="Eubact_RibD"/>
</dbReference>
<accession>A0A382MNJ2</accession>
<dbReference type="NCBIfam" id="TIGR00326">
    <property type="entry name" value="eubact_ribD"/>
    <property type="match status" value="1"/>
</dbReference>
<dbReference type="UniPathway" id="UPA00275">
    <property type="reaction ID" value="UER00401"/>
</dbReference>
<dbReference type="PANTHER" id="PTHR11079:SF162">
    <property type="entry name" value="RIBOFLAVIN BIOSYNTHESIS PROTEIN PYRD, CHLOROPLASTIC"/>
    <property type="match status" value="1"/>
</dbReference>
<proteinExistence type="predicted"/>
<dbReference type="SUPFAM" id="SSF53927">
    <property type="entry name" value="Cytidine deaminase-like"/>
    <property type="match status" value="1"/>
</dbReference>
<dbReference type="InterPro" id="IPR002125">
    <property type="entry name" value="CMP_dCMP_dom"/>
</dbReference>
<dbReference type="PROSITE" id="PS00903">
    <property type="entry name" value="CYT_DCMP_DEAMINASES_1"/>
    <property type="match status" value="1"/>
</dbReference>
<evidence type="ECO:0000256" key="3">
    <source>
        <dbReference type="ARBA" id="ARBA00022723"/>
    </source>
</evidence>
<dbReference type="EC" id="3.5.4.26" evidence="2"/>
<protein>
    <recommendedName>
        <fullName evidence="2">diaminohydroxyphosphoribosylaminopyrimidine deaminase</fullName>
        <ecNumber evidence="2">3.5.4.26</ecNumber>
    </recommendedName>
</protein>
<evidence type="ECO:0000313" key="6">
    <source>
        <dbReference type="EMBL" id="SVC49705.1"/>
    </source>
</evidence>
<dbReference type="EMBL" id="UINC01094455">
    <property type="protein sequence ID" value="SVC49705.1"/>
    <property type="molecule type" value="Genomic_DNA"/>
</dbReference>
<evidence type="ECO:0000256" key="2">
    <source>
        <dbReference type="ARBA" id="ARBA00012766"/>
    </source>
</evidence>
<dbReference type="InterPro" id="IPR016193">
    <property type="entry name" value="Cytidine_deaminase-like"/>
</dbReference>
<dbReference type="PANTHER" id="PTHR11079">
    <property type="entry name" value="CYTOSINE DEAMINASE FAMILY MEMBER"/>
    <property type="match status" value="1"/>
</dbReference>
<comment type="pathway">
    <text evidence="1">Cofactor biosynthesis; riboflavin biosynthesis; 5-amino-6-(D-ribitylamino)uracil from GTP: step 2/4.</text>
</comment>
<dbReference type="GO" id="GO:0009231">
    <property type="term" value="P:riboflavin biosynthetic process"/>
    <property type="evidence" value="ECO:0007669"/>
    <property type="project" value="UniProtKB-UniPathway"/>
</dbReference>
<dbReference type="GO" id="GO:0008270">
    <property type="term" value="F:zinc ion binding"/>
    <property type="evidence" value="ECO:0007669"/>
    <property type="project" value="InterPro"/>
</dbReference>
<evidence type="ECO:0000259" key="5">
    <source>
        <dbReference type="PROSITE" id="PS51747"/>
    </source>
</evidence>
<dbReference type="Gene3D" id="3.40.140.10">
    <property type="entry name" value="Cytidine Deaminase, domain 2"/>
    <property type="match status" value="1"/>
</dbReference>
<feature type="non-terminal residue" evidence="6">
    <location>
        <position position="171"/>
    </location>
</feature>
<gene>
    <name evidence="6" type="ORF">METZ01_LOCUS302559</name>
</gene>
<sequence>MNLAFNLARDQSGLTGPNPPVGCVIVKNDEVISIGQTGKNGRPHAEYNAIKSCKENLKGSKMYVSLEPCTHYGKTPPCSNIIIKSKIKEVIFPIIDVDNKTKAKSFKILKSKNIKVKCGILKKEAKKIYKPYIYNRVKKLPFVTGKLAISKDNFIYSKKKKRITKKHSDNI</sequence>
<evidence type="ECO:0000256" key="4">
    <source>
        <dbReference type="ARBA" id="ARBA00022833"/>
    </source>
</evidence>
<name>A0A382MNJ2_9ZZZZ</name>
<dbReference type="InterPro" id="IPR016192">
    <property type="entry name" value="APOBEC/CMP_deaminase_Zn-bd"/>
</dbReference>